<dbReference type="OrthoDB" id="420519at2759"/>
<feature type="transmembrane region" description="Helical" evidence="6">
    <location>
        <begin position="635"/>
        <end position="653"/>
    </location>
</feature>
<name>A0A6A6CGX2_ZASCE</name>
<dbReference type="PANTHER" id="PTHR12385:SF88">
    <property type="entry name" value="CHOLINE TRANSPORTER-LIKE PROTEIN CTL1"/>
    <property type="match status" value="1"/>
</dbReference>
<comment type="subcellular location">
    <subcellularLocation>
        <location evidence="6">Cell membrane</location>
        <topology evidence="6">Multi-pass membrane protein</topology>
    </subcellularLocation>
    <subcellularLocation>
        <location evidence="1">Membrane</location>
        <topology evidence="1">Multi-pass membrane protein</topology>
    </subcellularLocation>
</comment>
<feature type="region of interest" description="Disordered" evidence="7">
    <location>
        <begin position="13"/>
        <end position="102"/>
    </location>
</feature>
<comment type="function">
    <text evidence="6">Probably involved in transport through the plasma membrane.</text>
</comment>
<feature type="transmembrane region" description="Helical" evidence="6">
    <location>
        <begin position="426"/>
        <end position="449"/>
    </location>
</feature>
<feature type="transmembrane region" description="Helical" evidence="6">
    <location>
        <begin position="343"/>
        <end position="364"/>
    </location>
</feature>
<feature type="transmembrane region" description="Helical" evidence="6">
    <location>
        <begin position="384"/>
        <end position="401"/>
    </location>
</feature>
<evidence type="ECO:0000256" key="5">
    <source>
        <dbReference type="ARBA" id="ARBA00023136"/>
    </source>
</evidence>
<dbReference type="EMBL" id="ML993601">
    <property type="protein sequence ID" value="KAF2165192.1"/>
    <property type="molecule type" value="Genomic_DNA"/>
</dbReference>
<feature type="transmembrane region" description="Helical" evidence="6">
    <location>
        <begin position="272"/>
        <end position="293"/>
    </location>
</feature>
<dbReference type="GO" id="GO:0005886">
    <property type="term" value="C:plasma membrane"/>
    <property type="evidence" value="ECO:0007669"/>
    <property type="project" value="UniProtKB-SubCell"/>
</dbReference>
<dbReference type="RefSeq" id="XP_033666081.1">
    <property type="nucleotide sequence ID" value="XM_033817409.1"/>
</dbReference>
<evidence type="ECO:0000256" key="3">
    <source>
        <dbReference type="ARBA" id="ARBA00022692"/>
    </source>
</evidence>
<dbReference type="GeneID" id="54570681"/>
<protein>
    <recommendedName>
        <fullName evidence="6">Protein PNS1</fullName>
    </recommendedName>
</protein>
<accession>A0A6A6CGX2</accession>
<evidence type="ECO:0000313" key="8">
    <source>
        <dbReference type="EMBL" id="KAF2165192.1"/>
    </source>
</evidence>
<keyword evidence="4 6" id="KW-1133">Transmembrane helix</keyword>
<dbReference type="AlphaFoldDB" id="A0A6A6CGX2"/>
<dbReference type="PANTHER" id="PTHR12385">
    <property type="entry name" value="CHOLINE TRANSPORTER-LIKE (SLC FAMILY 44)"/>
    <property type="match status" value="1"/>
</dbReference>
<keyword evidence="3 6" id="KW-0812">Transmembrane</keyword>
<gene>
    <name evidence="8" type="ORF">M409DRAFT_67455</name>
</gene>
<evidence type="ECO:0000256" key="7">
    <source>
        <dbReference type="SAM" id="MobiDB-lite"/>
    </source>
</evidence>
<evidence type="ECO:0000256" key="6">
    <source>
        <dbReference type="RuleBase" id="RU368066"/>
    </source>
</evidence>
<feature type="compositionally biased region" description="Polar residues" evidence="7">
    <location>
        <begin position="13"/>
        <end position="22"/>
    </location>
</feature>
<sequence length="744" mass="82667">MFSEYASRFLQQSNNRLSFTQNDDQRNQSRNPLDRRRAPASNSRYVQRPGMAPHPYHNPSASQSRFPFASRVARQDPSAPLFYSATDDFQDEDENDVHEREVADYYALQRSRQHFGRSNLTESSEAEDDGIEKSDETQKGQNHDRDESRQRGRVGAPQPPSSRGESVPESEASRPSSKGKGRLFDVNLNSTIHEEPPESLANISPSIDPDEPPTPYRPFKTAIKSSRLSSLLPMETDEETQHLNPRPPSPDRESVPPTVILPSQEPPKHDAFWANLFTITLFAMFAAFVVIWFQTSAPSKKTPLGDTVYSALRGSTNMLVWDTLIAVVVALIWLALLRNYVRPLIYCLVVAVPLVLFAFSLYPFISSFKGSWNGASIQDRAMRWVSPIPAVMAVFWTWSVFKNRHSLSKSISILEFSIKVLEVHPYLLLLGFATLAVVVLFSWTWMFMFERVFLSGRWVGAKKFILYANSWWLGAYFILQFLWSLGVIAGVQRATTAATVSQWYFHRLAVPQPASREVVRASFLHAVGALFGTVCLSTFLALLVRLPLIILPGRISGLLNMCAYWIIPTSLATLTNPLTLTYAAIHSNPLGIAGRQLAQLNFVSRTNPSNTLGPRNFNPIGQNGSTLLPYRLSKLLLQATRWIMSFALGFGGWVRAAHSIKLDGTAAGFRGSLYAYVVALIAGTIGFAVLGAVENTVGAIVDAAVICWASESSGGRSEARFCREAGELFGNDGGFDRDARVGMP</sequence>
<feature type="transmembrane region" description="Helical" evidence="6">
    <location>
        <begin position="319"/>
        <end position="337"/>
    </location>
</feature>
<feature type="compositionally biased region" description="Basic and acidic residues" evidence="7">
    <location>
        <begin position="131"/>
        <end position="150"/>
    </location>
</feature>
<keyword evidence="9" id="KW-1185">Reference proteome</keyword>
<evidence type="ECO:0000256" key="4">
    <source>
        <dbReference type="ARBA" id="ARBA00022989"/>
    </source>
</evidence>
<reference evidence="8" key="1">
    <citation type="journal article" date="2020" name="Stud. Mycol.">
        <title>101 Dothideomycetes genomes: a test case for predicting lifestyles and emergence of pathogens.</title>
        <authorList>
            <person name="Haridas S."/>
            <person name="Albert R."/>
            <person name="Binder M."/>
            <person name="Bloem J."/>
            <person name="Labutti K."/>
            <person name="Salamov A."/>
            <person name="Andreopoulos B."/>
            <person name="Baker S."/>
            <person name="Barry K."/>
            <person name="Bills G."/>
            <person name="Bluhm B."/>
            <person name="Cannon C."/>
            <person name="Castanera R."/>
            <person name="Culley D."/>
            <person name="Daum C."/>
            <person name="Ezra D."/>
            <person name="Gonzalez J."/>
            <person name="Henrissat B."/>
            <person name="Kuo A."/>
            <person name="Liang C."/>
            <person name="Lipzen A."/>
            <person name="Lutzoni F."/>
            <person name="Magnuson J."/>
            <person name="Mondo S."/>
            <person name="Nolan M."/>
            <person name="Ohm R."/>
            <person name="Pangilinan J."/>
            <person name="Park H.-J."/>
            <person name="Ramirez L."/>
            <person name="Alfaro M."/>
            <person name="Sun H."/>
            <person name="Tritt A."/>
            <person name="Yoshinaga Y."/>
            <person name="Zwiers L.-H."/>
            <person name="Turgeon B."/>
            <person name="Goodwin S."/>
            <person name="Spatafora J."/>
            <person name="Crous P."/>
            <person name="Grigoriev I."/>
        </authorList>
    </citation>
    <scope>NUCLEOTIDE SEQUENCE</scope>
    <source>
        <strain evidence="8">ATCC 36951</strain>
    </source>
</reference>
<feature type="region of interest" description="Disordered" evidence="7">
    <location>
        <begin position="116"/>
        <end position="219"/>
    </location>
</feature>
<feature type="transmembrane region" description="Helical" evidence="6">
    <location>
        <begin position="470"/>
        <end position="491"/>
    </location>
</feature>
<evidence type="ECO:0000256" key="1">
    <source>
        <dbReference type="ARBA" id="ARBA00004141"/>
    </source>
</evidence>
<feature type="transmembrane region" description="Helical" evidence="6">
    <location>
        <begin position="523"/>
        <end position="544"/>
    </location>
</feature>
<feature type="compositionally biased region" description="Basic and acidic residues" evidence="7">
    <location>
        <begin position="23"/>
        <end position="37"/>
    </location>
</feature>
<comment type="similarity">
    <text evidence="2 6">Belongs to the CTL (choline transporter-like) family.</text>
</comment>
<evidence type="ECO:0000313" key="9">
    <source>
        <dbReference type="Proteomes" id="UP000799537"/>
    </source>
</evidence>
<dbReference type="InterPro" id="IPR007603">
    <property type="entry name" value="Choline_transptr-like"/>
</dbReference>
<evidence type="ECO:0000256" key="2">
    <source>
        <dbReference type="ARBA" id="ARBA00007168"/>
    </source>
</evidence>
<proteinExistence type="inferred from homology"/>
<organism evidence="8 9">
    <name type="scientific">Zasmidium cellare ATCC 36951</name>
    <dbReference type="NCBI Taxonomy" id="1080233"/>
    <lineage>
        <taxon>Eukaryota</taxon>
        <taxon>Fungi</taxon>
        <taxon>Dikarya</taxon>
        <taxon>Ascomycota</taxon>
        <taxon>Pezizomycotina</taxon>
        <taxon>Dothideomycetes</taxon>
        <taxon>Dothideomycetidae</taxon>
        <taxon>Mycosphaerellales</taxon>
        <taxon>Mycosphaerellaceae</taxon>
        <taxon>Zasmidium</taxon>
    </lineage>
</organism>
<keyword evidence="5 6" id="KW-0472">Membrane</keyword>
<dbReference type="GO" id="GO:0022857">
    <property type="term" value="F:transmembrane transporter activity"/>
    <property type="evidence" value="ECO:0007669"/>
    <property type="project" value="UniProtKB-UniRule"/>
</dbReference>
<feature type="transmembrane region" description="Helical" evidence="6">
    <location>
        <begin position="673"/>
        <end position="693"/>
    </location>
</feature>
<feature type="region of interest" description="Disordered" evidence="7">
    <location>
        <begin position="235"/>
        <end position="258"/>
    </location>
</feature>
<dbReference type="Proteomes" id="UP000799537">
    <property type="component" value="Unassembled WGS sequence"/>
</dbReference>
<dbReference type="Pfam" id="PF04515">
    <property type="entry name" value="Choline_transpo"/>
    <property type="match status" value="1"/>
</dbReference>